<accession>A0A0C5VN37</accession>
<reference evidence="1 2" key="1">
    <citation type="submission" date="2014-01" db="EMBL/GenBank/DDBJ databases">
        <title>Full genme sequencing of cellulolytic bacterium Gynuella sunshinyii YC6258T gen. nov., sp. nov.</title>
        <authorList>
            <person name="Khan H."/>
            <person name="Chung E.J."/>
            <person name="Chung Y.R."/>
        </authorList>
    </citation>
    <scope>NUCLEOTIDE SEQUENCE [LARGE SCALE GENOMIC DNA]</scope>
    <source>
        <strain evidence="1 2">YC6258</strain>
    </source>
</reference>
<dbReference type="HOGENOM" id="CLU_2973105_0_0_6"/>
<dbReference type="AlphaFoldDB" id="A0A0C5VN37"/>
<keyword evidence="2" id="KW-1185">Reference proteome</keyword>
<dbReference type="EMBL" id="CP007142">
    <property type="protein sequence ID" value="AJQ95716.1"/>
    <property type="molecule type" value="Genomic_DNA"/>
</dbReference>
<organism evidence="1 2">
    <name type="scientific">Gynuella sunshinyii YC6258</name>
    <dbReference type="NCBI Taxonomy" id="1445510"/>
    <lineage>
        <taxon>Bacteria</taxon>
        <taxon>Pseudomonadati</taxon>
        <taxon>Pseudomonadota</taxon>
        <taxon>Gammaproteobacteria</taxon>
        <taxon>Oceanospirillales</taxon>
        <taxon>Saccharospirillaceae</taxon>
        <taxon>Gynuella</taxon>
    </lineage>
</organism>
<protein>
    <submittedName>
        <fullName evidence="1">Uncharacterized protein</fullName>
    </submittedName>
</protein>
<sequence>MRRSLFIFLQLVLVADGLTVFMIPAIGCYIDHLRVWPISISSDMVKVIGCGVLAFTCC</sequence>
<name>A0A0C5VN37_9GAMM</name>
<evidence type="ECO:0000313" key="2">
    <source>
        <dbReference type="Proteomes" id="UP000032266"/>
    </source>
</evidence>
<gene>
    <name evidence="1" type="ORF">YC6258_03680</name>
</gene>
<dbReference type="KEGG" id="gsn:YC6258_03680"/>
<dbReference type="Proteomes" id="UP000032266">
    <property type="component" value="Chromosome"/>
</dbReference>
<evidence type="ECO:0000313" key="1">
    <source>
        <dbReference type="EMBL" id="AJQ95716.1"/>
    </source>
</evidence>
<proteinExistence type="predicted"/>